<comment type="caution">
    <text evidence="1">The sequence shown here is derived from an EMBL/GenBank/DDBJ whole genome shotgun (WGS) entry which is preliminary data.</text>
</comment>
<evidence type="ECO:0000313" key="1">
    <source>
        <dbReference type="EMBL" id="GGN57878.1"/>
    </source>
</evidence>
<dbReference type="Proteomes" id="UP000624041">
    <property type="component" value="Unassembled WGS sequence"/>
</dbReference>
<evidence type="ECO:0000313" key="2">
    <source>
        <dbReference type="Proteomes" id="UP000624041"/>
    </source>
</evidence>
<sequence length="139" mass="15847">MVKSRFNLILFITIMLLTGCSGQQITKAEGSSDTWESTINYELGEHEKIGNGTLEYLGSDQLRNFSYEINFPKSFRIGASGERRDLDESFTSFPLIINLPDFDVDKLRDEISNITITVAWETVTGELFEEEIEYTVESK</sequence>
<keyword evidence="2" id="KW-1185">Reference proteome</keyword>
<dbReference type="EMBL" id="BMOS01000011">
    <property type="protein sequence ID" value="GGN57878.1"/>
    <property type="molecule type" value="Genomic_DNA"/>
</dbReference>
<proteinExistence type="predicted"/>
<reference evidence="1" key="2">
    <citation type="submission" date="2020-09" db="EMBL/GenBank/DDBJ databases">
        <authorList>
            <person name="Sun Q."/>
            <person name="Ohkuma M."/>
        </authorList>
    </citation>
    <scope>NUCLEOTIDE SEQUENCE</scope>
    <source>
        <strain evidence="1">JCM 17251</strain>
    </source>
</reference>
<protein>
    <recommendedName>
        <fullName evidence="3">Lipoprotein</fullName>
    </recommendedName>
</protein>
<reference evidence="1" key="1">
    <citation type="journal article" date="2014" name="Int. J. Syst. Evol. Microbiol.">
        <title>Complete genome sequence of Corynebacterium casei LMG S-19264T (=DSM 44701T), isolated from a smear-ripened cheese.</title>
        <authorList>
            <consortium name="US DOE Joint Genome Institute (JGI-PGF)"/>
            <person name="Walter F."/>
            <person name="Albersmeier A."/>
            <person name="Kalinowski J."/>
            <person name="Ruckert C."/>
        </authorList>
    </citation>
    <scope>NUCLEOTIDE SEQUENCE</scope>
    <source>
        <strain evidence="1">JCM 17251</strain>
    </source>
</reference>
<dbReference type="AlphaFoldDB" id="A0A917XYD4"/>
<gene>
    <name evidence="1" type="ORF">GCM10007971_19320</name>
</gene>
<evidence type="ECO:0008006" key="3">
    <source>
        <dbReference type="Google" id="ProtNLM"/>
    </source>
</evidence>
<organism evidence="1 2">
    <name type="scientific">Oceanobacillus indicireducens</name>
    <dbReference type="NCBI Taxonomy" id="1004261"/>
    <lineage>
        <taxon>Bacteria</taxon>
        <taxon>Bacillati</taxon>
        <taxon>Bacillota</taxon>
        <taxon>Bacilli</taxon>
        <taxon>Bacillales</taxon>
        <taxon>Bacillaceae</taxon>
        <taxon>Oceanobacillus</taxon>
    </lineage>
</organism>
<name>A0A917XYD4_9BACI</name>
<dbReference type="RefSeq" id="WP_188856981.1">
    <property type="nucleotide sequence ID" value="NZ_BMOS01000011.1"/>
</dbReference>
<accession>A0A917XYD4</accession>
<dbReference type="PROSITE" id="PS51257">
    <property type="entry name" value="PROKAR_LIPOPROTEIN"/>
    <property type="match status" value="1"/>
</dbReference>